<dbReference type="SFLD" id="SFLDG01135">
    <property type="entry name" value="C1.5.6:_HAD__Beta-PGM__Phospha"/>
    <property type="match status" value="1"/>
</dbReference>
<dbReference type="SUPFAM" id="SSF46689">
    <property type="entry name" value="Homeodomain-like"/>
    <property type="match status" value="1"/>
</dbReference>
<dbReference type="InterPro" id="IPR023214">
    <property type="entry name" value="HAD_sf"/>
</dbReference>
<gene>
    <name evidence="10" type="ORF">OKA05_19770</name>
</gene>
<dbReference type="PRINTS" id="PR00413">
    <property type="entry name" value="HADHALOGNASE"/>
</dbReference>
<dbReference type="Pfam" id="PF12833">
    <property type="entry name" value="HTH_18"/>
    <property type="match status" value="1"/>
</dbReference>
<keyword evidence="7" id="KW-0804">Transcription</keyword>
<dbReference type="PANTHER" id="PTHR46193:SF18">
    <property type="entry name" value="HEXITOL PHOSPHATASE B"/>
    <property type="match status" value="1"/>
</dbReference>
<evidence type="ECO:0000256" key="1">
    <source>
        <dbReference type="ARBA" id="ARBA00001946"/>
    </source>
</evidence>
<dbReference type="Gene3D" id="3.40.50.2300">
    <property type="match status" value="2"/>
</dbReference>
<dbReference type="SFLD" id="SFLDG01129">
    <property type="entry name" value="C1.5:_HAD__Beta-PGM__Phosphata"/>
    <property type="match status" value="1"/>
</dbReference>
<dbReference type="GO" id="GO:0016787">
    <property type="term" value="F:hydrolase activity"/>
    <property type="evidence" value="ECO:0007669"/>
    <property type="project" value="UniProtKB-KW"/>
</dbReference>
<evidence type="ECO:0000313" key="11">
    <source>
        <dbReference type="Proteomes" id="UP001320876"/>
    </source>
</evidence>
<organism evidence="10 11">
    <name type="scientific">Luteolibacter arcticus</name>
    <dbReference type="NCBI Taxonomy" id="1581411"/>
    <lineage>
        <taxon>Bacteria</taxon>
        <taxon>Pseudomonadati</taxon>
        <taxon>Verrucomicrobiota</taxon>
        <taxon>Verrucomicrobiia</taxon>
        <taxon>Verrucomicrobiales</taxon>
        <taxon>Verrucomicrobiaceae</taxon>
        <taxon>Luteolibacter</taxon>
    </lineage>
</organism>
<keyword evidence="4" id="KW-0460">Magnesium</keyword>
<dbReference type="Gene3D" id="1.10.10.60">
    <property type="entry name" value="Homeodomain-like"/>
    <property type="match status" value="1"/>
</dbReference>
<comment type="caution">
    <text evidence="10">The sequence shown here is derived from an EMBL/GenBank/DDBJ whole genome shotgun (WGS) entry which is preliminary data.</text>
</comment>
<evidence type="ECO:0000256" key="8">
    <source>
        <dbReference type="ARBA" id="ARBA00023277"/>
    </source>
</evidence>
<dbReference type="InterPro" id="IPR023198">
    <property type="entry name" value="PGP-like_dom2"/>
</dbReference>
<evidence type="ECO:0000256" key="2">
    <source>
        <dbReference type="ARBA" id="ARBA00006171"/>
    </source>
</evidence>
<dbReference type="PANTHER" id="PTHR46193">
    <property type="entry name" value="6-PHOSPHOGLUCONATE PHOSPHATASE"/>
    <property type="match status" value="1"/>
</dbReference>
<keyword evidence="10" id="KW-0378">Hydrolase</keyword>
<dbReference type="SMART" id="SM00342">
    <property type="entry name" value="HTH_ARAC"/>
    <property type="match status" value="1"/>
</dbReference>
<dbReference type="NCBIfam" id="TIGR01509">
    <property type="entry name" value="HAD-SF-IA-v3"/>
    <property type="match status" value="1"/>
</dbReference>
<keyword evidence="6" id="KW-0238">DNA-binding</keyword>
<evidence type="ECO:0000256" key="5">
    <source>
        <dbReference type="ARBA" id="ARBA00023015"/>
    </source>
</evidence>
<keyword evidence="11" id="KW-1185">Reference proteome</keyword>
<dbReference type="Gene3D" id="1.10.150.240">
    <property type="entry name" value="Putative phosphatase, domain 2"/>
    <property type="match status" value="1"/>
</dbReference>
<dbReference type="InterPro" id="IPR028082">
    <property type="entry name" value="Peripla_BP_I"/>
</dbReference>
<dbReference type="InterPro" id="IPR046335">
    <property type="entry name" value="LacI/GalR-like_sensor"/>
</dbReference>
<evidence type="ECO:0000259" key="9">
    <source>
        <dbReference type="PROSITE" id="PS01124"/>
    </source>
</evidence>
<dbReference type="InterPro" id="IPR006439">
    <property type="entry name" value="HAD-SF_hydro_IA"/>
</dbReference>
<dbReference type="Pfam" id="PF00702">
    <property type="entry name" value="Hydrolase"/>
    <property type="match status" value="1"/>
</dbReference>
<sequence>MFPTSRHLVGVRFPQWSAVGPGTIGGVVDFMRGHESWRLITENDSFGEMEAVKIDKDWRGDGLILFRATERELASYRERGMAVVLTSTEGPDLGYPRVVPDNPEIGRLAARHLIECQLAHFAFLARGETFYREEQFAPGLRVYARQRLKGFRAGLLEYQHEPVVHYLRGRPLWESHGWREVQTEVMAFLESLPQPSGLFVADDSLAAVVLRAADMLGRQVPEQLAVIGYGDDPNYCFATFPALSSIEHPAREIGRQAAELLRRQMVGETVEPGARIVPVGRVVPRESSDMLAITDPEIRELVRHIRLRAPHEAVRVAELADLTSLSMTTIKERFAAALGHGPKEEIQRVRVRHLKHLLGDPSLTLAEIARRMQFGSAHELSRFFLAETGQRPSDFRAASDAPATHVAERAVVFDMDGTLFDTEPVYCRAYRQAFARQGGELTTEEYFRELIGRSNDDIEDYLAAKAPSGFDLAGFRAGWREEWRVLIHEEPPTPLPGVTGLLEELLEAGVPVALASSSDREDIDLCLHASGLARYFTIRAAGDEVVAGKPAPDLYLLACRRLGIGPTRCLAIEDSRHGVAAALAAGLVVAQVTPSGESSRDGVRGVVSLTELLSGEWQALVPNGR</sequence>
<dbReference type="InterPro" id="IPR009057">
    <property type="entry name" value="Homeodomain-like_sf"/>
</dbReference>
<keyword evidence="3" id="KW-0479">Metal-binding</keyword>
<reference evidence="10 11" key="1">
    <citation type="submission" date="2022-10" db="EMBL/GenBank/DDBJ databases">
        <title>Luteolibacter arcticus strain CCTCC AB 2014275, whole genome shotgun sequencing project.</title>
        <authorList>
            <person name="Zhao G."/>
            <person name="Shen L."/>
        </authorList>
    </citation>
    <scope>NUCLEOTIDE SEQUENCE [LARGE SCALE GENOMIC DNA]</scope>
    <source>
        <strain evidence="10 11">CCTCC AB 2014275</strain>
    </source>
</reference>
<dbReference type="SUPFAM" id="SSF53822">
    <property type="entry name" value="Periplasmic binding protein-like I"/>
    <property type="match status" value="1"/>
</dbReference>
<proteinExistence type="inferred from homology"/>
<keyword evidence="5" id="KW-0805">Transcription regulation</keyword>
<comment type="similarity">
    <text evidence="2">Belongs to the HAD-like hydrolase superfamily. CbbY/CbbZ/Gph/YieH family.</text>
</comment>
<protein>
    <submittedName>
        <fullName evidence="10">HAD-IA family hydrolase</fullName>
    </submittedName>
</protein>
<dbReference type="InterPro" id="IPR036412">
    <property type="entry name" value="HAD-like_sf"/>
</dbReference>
<evidence type="ECO:0000256" key="3">
    <source>
        <dbReference type="ARBA" id="ARBA00022723"/>
    </source>
</evidence>
<comment type="cofactor">
    <cofactor evidence="1">
        <name>Mg(2+)</name>
        <dbReference type="ChEBI" id="CHEBI:18420"/>
    </cofactor>
</comment>
<dbReference type="EMBL" id="JAPDDT010000010">
    <property type="protein sequence ID" value="MCW1924812.1"/>
    <property type="molecule type" value="Genomic_DNA"/>
</dbReference>
<dbReference type="Proteomes" id="UP001320876">
    <property type="component" value="Unassembled WGS sequence"/>
</dbReference>
<dbReference type="InterPro" id="IPR051600">
    <property type="entry name" value="Beta-PGM-like"/>
</dbReference>
<dbReference type="RefSeq" id="WP_264488921.1">
    <property type="nucleotide sequence ID" value="NZ_JAPDDT010000010.1"/>
</dbReference>
<keyword evidence="8" id="KW-0119">Carbohydrate metabolism</keyword>
<accession>A0ABT3GMT8</accession>
<dbReference type="PROSITE" id="PS01124">
    <property type="entry name" value="HTH_ARAC_FAMILY_2"/>
    <property type="match status" value="1"/>
</dbReference>
<dbReference type="Gene3D" id="3.40.50.1000">
    <property type="entry name" value="HAD superfamily/HAD-like"/>
    <property type="match status" value="1"/>
</dbReference>
<feature type="domain" description="HTH araC/xylS-type" evidence="9">
    <location>
        <begin position="299"/>
        <end position="398"/>
    </location>
</feature>
<evidence type="ECO:0000256" key="6">
    <source>
        <dbReference type="ARBA" id="ARBA00023125"/>
    </source>
</evidence>
<dbReference type="SUPFAM" id="SSF56784">
    <property type="entry name" value="HAD-like"/>
    <property type="match status" value="1"/>
</dbReference>
<name>A0ABT3GMT8_9BACT</name>
<dbReference type="SFLD" id="SFLDS00003">
    <property type="entry name" value="Haloacid_Dehalogenase"/>
    <property type="match status" value="1"/>
</dbReference>
<evidence type="ECO:0000313" key="10">
    <source>
        <dbReference type="EMBL" id="MCW1924812.1"/>
    </source>
</evidence>
<evidence type="ECO:0000256" key="4">
    <source>
        <dbReference type="ARBA" id="ARBA00022842"/>
    </source>
</evidence>
<dbReference type="Pfam" id="PF13377">
    <property type="entry name" value="Peripla_BP_3"/>
    <property type="match status" value="1"/>
</dbReference>
<dbReference type="InterPro" id="IPR018060">
    <property type="entry name" value="HTH_AraC"/>
</dbReference>
<evidence type="ECO:0000256" key="7">
    <source>
        <dbReference type="ARBA" id="ARBA00023163"/>
    </source>
</evidence>